<dbReference type="EMBL" id="CAJOBA010041188">
    <property type="protein sequence ID" value="CAF4108874.1"/>
    <property type="molecule type" value="Genomic_DNA"/>
</dbReference>
<dbReference type="GO" id="GO:0005886">
    <property type="term" value="C:plasma membrane"/>
    <property type="evidence" value="ECO:0007669"/>
    <property type="project" value="TreeGrafter"/>
</dbReference>
<dbReference type="PROSITE" id="PS50262">
    <property type="entry name" value="G_PROTEIN_RECEP_F1_2"/>
    <property type="match status" value="1"/>
</dbReference>
<dbReference type="Proteomes" id="UP000682733">
    <property type="component" value="Unassembled WGS sequence"/>
</dbReference>
<dbReference type="InterPro" id="IPR000276">
    <property type="entry name" value="GPCR_Rhodpsn"/>
</dbReference>
<feature type="transmembrane region" description="Helical" evidence="8">
    <location>
        <begin position="182"/>
        <end position="204"/>
    </location>
</feature>
<keyword evidence="2 8" id="KW-0812">Transmembrane</keyword>
<dbReference type="Proteomes" id="UP000681722">
    <property type="component" value="Unassembled WGS sequence"/>
</dbReference>
<evidence type="ECO:0000259" key="9">
    <source>
        <dbReference type="PROSITE" id="PS50262"/>
    </source>
</evidence>
<dbReference type="GO" id="GO:0004930">
    <property type="term" value="F:G protein-coupled receptor activity"/>
    <property type="evidence" value="ECO:0007669"/>
    <property type="project" value="UniProtKB-KW"/>
</dbReference>
<dbReference type="EMBL" id="CAJNOK010019607">
    <property type="protein sequence ID" value="CAF1302344.1"/>
    <property type="molecule type" value="Genomic_DNA"/>
</dbReference>
<name>A0A815NXA4_9BILA</name>
<dbReference type="EMBL" id="CAJOBC010084406">
    <property type="protein sequence ID" value="CAF4316686.1"/>
    <property type="molecule type" value="Genomic_DNA"/>
</dbReference>
<evidence type="ECO:0000313" key="11">
    <source>
        <dbReference type="EMBL" id="CAF1440287.1"/>
    </source>
</evidence>
<feature type="transmembrane region" description="Helical" evidence="8">
    <location>
        <begin position="140"/>
        <end position="162"/>
    </location>
</feature>
<keyword evidence="5 8" id="KW-0472">Membrane</keyword>
<keyword evidence="7" id="KW-0807">Transducer</keyword>
<feature type="transmembrane region" description="Helical" evidence="8">
    <location>
        <begin position="279"/>
        <end position="306"/>
    </location>
</feature>
<evidence type="ECO:0000256" key="7">
    <source>
        <dbReference type="ARBA" id="ARBA00023224"/>
    </source>
</evidence>
<evidence type="ECO:0000256" key="4">
    <source>
        <dbReference type="ARBA" id="ARBA00023040"/>
    </source>
</evidence>
<reference evidence="11" key="1">
    <citation type="submission" date="2021-02" db="EMBL/GenBank/DDBJ databases">
        <authorList>
            <person name="Nowell W R."/>
        </authorList>
    </citation>
    <scope>NUCLEOTIDE SEQUENCE</scope>
</reference>
<comment type="subcellular location">
    <subcellularLocation>
        <location evidence="1">Membrane</location>
        <topology evidence="1">Multi-pass membrane protein</topology>
    </subcellularLocation>
</comment>
<sequence>MSSSNSSTTTTQLQYAQEQLNRYMPMVLLIFGSFGNILNVIILTRKQLCTNPTSTYFLASTLAGCTALLFGSLLRVLDGYYIYPTAASDLYCKVRVFLNFFSLSLASWFIVLACVDRYVSSSKNVKIRSFSSVKTAKRAIGLMTILICSLFSPMLYCIRGMWAAAVLNCGPPSPTCQQYNSFNVLINLSLLPPLLMLIFGLLTVRNVRSIARRIVPSTTTTTIGVPSRMKNKDRQLTVMLIVQVAFITIISLPFSVDRIYAVLTISLVKSNERQDIENFLYTLLNLVQFINSATSFYLFTLTGTIFRQELKRLIFYYLPRISTTNETTTKRKTQLELSTIKH</sequence>
<evidence type="ECO:0000313" key="13">
    <source>
        <dbReference type="EMBL" id="CAF4316686.1"/>
    </source>
</evidence>
<evidence type="ECO:0000313" key="14">
    <source>
        <dbReference type="Proteomes" id="UP000663829"/>
    </source>
</evidence>
<dbReference type="PANTHER" id="PTHR24243:SF230">
    <property type="entry name" value="G-PROTEIN COUPLED RECEPTORS FAMILY 1 PROFILE DOMAIN-CONTAINING PROTEIN"/>
    <property type="match status" value="1"/>
</dbReference>
<protein>
    <recommendedName>
        <fullName evidence="9">G-protein coupled receptors family 1 profile domain-containing protein</fullName>
    </recommendedName>
</protein>
<evidence type="ECO:0000256" key="2">
    <source>
        <dbReference type="ARBA" id="ARBA00022692"/>
    </source>
</evidence>
<evidence type="ECO:0000256" key="6">
    <source>
        <dbReference type="ARBA" id="ARBA00023170"/>
    </source>
</evidence>
<dbReference type="AlphaFoldDB" id="A0A815NXA4"/>
<evidence type="ECO:0000256" key="8">
    <source>
        <dbReference type="SAM" id="Phobius"/>
    </source>
</evidence>
<gene>
    <name evidence="11" type="ORF">GPM918_LOCUS34349</name>
    <name evidence="10" type="ORF">OVA965_LOCUS28594</name>
    <name evidence="13" type="ORF">SRO942_LOCUS35046</name>
    <name evidence="12" type="ORF">TMI583_LOCUS29350</name>
</gene>
<organism evidence="11 14">
    <name type="scientific">Didymodactylos carnosus</name>
    <dbReference type="NCBI Taxonomy" id="1234261"/>
    <lineage>
        <taxon>Eukaryota</taxon>
        <taxon>Metazoa</taxon>
        <taxon>Spiralia</taxon>
        <taxon>Gnathifera</taxon>
        <taxon>Rotifera</taxon>
        <taxon>Eurotatoria</taxon>
        <taxon>Bdelloidea</taxon>
        <taxon>Philodinida</taxon>
        <taxon>Philodinidae</taxon>
        <taxon>Didymodactylos</taxon>
    </lineage>
</organism>
<feature type="transmembrane region" description="Helical" evidence="8">
    <location>
        <begin position="236"/>
        <end position="256"/>
    </location>
</feature>
<feature type="domain" description="G-protein coupled receptors family 1 profile" evidence="9">
    <location>
        <begin position="35"/>
        <end position="299"/>
    </location>
</feature>
<evidence type="ECO:0000256" key="3">
    <source>
        <dbReference type="ARBA" id="ARBA00022989"/>
    </source>
</evidence>
<keyword evidence="6" id="KW-0675">Receptor</keyword>
<feature type="transmembrane region" description="Helical" evidence="8">
    <location>
        <begin position="56"/>
        <end position="77"/>
    </location>
</feature>
<evidence type="ECO:0000256" key="1">
    <source>
        <dbReference type="ARBA" id="ARBA00004141"/>
    </source>
</evidence>
<dbReference type="Pfam" id="PF00001">
    <property type="entry name" value="7tm_1"/>
    <property type="match status" value="1"/>
</dbReference>
<dbReference type="OrthoDB" id="9990906at2759"/>
<dbReference type="Proteomes" id="UP000663829">
    <property type="component" value="Unassembled WGS sequence"/>
</dbReference>
<accession>A0A815NXA4</accession>
<feature type="transmembrane region" description="Helical" evidence="8">
    <location>
        <begin position="97"/>
        <end position="119"/>
    </location>
</feature>
<evidence type="ECO:0000313" key="12">
    <source>
        <dbReference type="EMBL" id="CAF4108874.1"/>
    </source>
</evidence>
<evidence type="ECO:0000313" key="10">
    <source>
        <dbReference type="EMBL" id="CAF1302344.1"/>
    </source>
</evidence>
<dbReference type="InterPro" id="IPR017452">
    <property type="entry name" value="GPCR_Rhodpsn_7TM"/>
</dbReference>
<dbReference type="Gene3D" id="1.20.1070.10">
    <property type="entry name" value="Rhodopsin 7-helix transmembrane proteins"/>
    <property type="match status" value="1"/>
</dbReference>
<dbReference type="SUPFAM" id="SSF81321">
    <property type="entry name" value="Family A G protein-coupled receptor-like"/>
    <property type="match status" value="1"/>
</dbReference>
<keyword evidence="3 8" id="KW-1133">Transmembrane helix</keyword>
<keyword evidence="14" id="KW-1185">Reference proteome</keyword>
<feature type="transmembrane region" description="Helical" evidence="8">
    <location>
        <begin position="23"/>
        <end position="44"/>
    </location>
</feature>
<proteinExistence type="predicted"/>
<keyword evidence="4" id="KW-0297">G-protein coupled receptor</keyword>
<comment type="caution">
    <text evidence="11">The sequence shown here is derived from an EMBL/GenBank/DDBJ whole genome shotgun (WGS) entry which is preliminary data.</text>
</comment>
<dbReference type="Proteomes" id="UP000677228">
    <property type="component" value="Unassembled WGS sequence"/>
</dbReference>
<evidence type="ECO:0000256" key="5">
    <source>
        <dbReference type="ARBA" id="ARBA00023136"/>
    </source>
</evidence>
<dbReference type="PANTHER" id="PTHR24243">
    <property type="entry name" value="G-PROTEIN COUPLED RECEPTOR"/>
    <property type="match status" value="1"/>
</dbReference>
<dbReference type="EMBL" id="CAJNOQ010018966">
    <property type="protein sequence ID" value="CAF1440287.1"/>
    <property type="molecule type" value="Genomic_DNA"/>
</dbReference>